<comment type="caution">
    <text evidence="8">The sequence shown here is derived from an EMBL/GenBank/DDBJ whole genome shotgun (WGS) entry which is preliminary data.</text>
</comment>
<keyword evidence="6" id="KW-0472">Membrane</keyword>
<gene>
    <name evidence="8" type="ORF">TRFO_07764</name>
</gene>
<dbReference type="InterPro" id="IPR000719">
    <property type="entry name" value="Prot_kinase_dom"/>
</dbReference>
<evidence type="ECO:0000256" key="6">
    <source>
        <dbReference type="SAM" id="Phobius"/>
    </source>
</evidence>
<organism evidence="8 9">
    <name type="scientific">Tritrichomonas foetus</name>
    <dbReference type="NCBI Taxonomy" id="1144522"/>
    <lineage>
        <taxon>Eukaryota</taxon>
        <taxon>Metamonada</taxon>
        <taxon>Parabasalia</taxon>
        <taxon>Tritrichomonadida</taxon>
        <taxon>Tritrichomonadidae</taxon>
        <taxon>Tritrichomonas</taxon>
    </lineage>
</organism>
<keyword evidence="6" id="KW-0812">Transmembrane</keyword>
<dbReference type="EMBL" id="MLAK01000938">
    <property type="protein sequence ID" value="OHT00785.1"/>
    <property type="molecule type" value="Genomic_DNA"/>
</dbReference>
<reference evidence="8" key="1">
    <citation type="submission" date="2016-10" db="EMBL/GenBank/DDBJ databases">
        <authorList>
            <person name="Benchimol M."/>
            <person name="Almeida L.G."/>
            <person name="Vasconcelos A.T."/>
            <person name="Perreira-Neves A."/>
            <person name="Rosa I.A."/>
            <person name="Tasca T."/>
            <person name="Bogo M.R."/>
            <person name="de Souza W."/>
        </authorList>
    </citation>
    <scope>NUCLEOTIDE SEQUENCE [LARGE SCALE GENOMIC DNA]</scope>
    <source>
        <strain evidence="8">K</strain>
    </source>
</reference>
<proteinExistence type="inferred from homology"/>
<evidence type="ECO:0000256" key="3">
    <source>
        <dbReference type="PROSITE-ProRule" id="PRU10141"/>
    </source>
</evidence>
<feature type="compositionally biased region" description="Basic and acidic residues" evidence="5">
    <location>
        <begin position="9"/>
        <end position="18"/>
    </location>
</feature>
<dbReference type="PANTHER" id="PTHR24346:SF77">
    <property type="entry name" value="SERINE THREONINE PROTEIN KINASE"/>
    <property type="match status" value="1"/>
</dbReference>
<sequence>MGCAPSRPRVKDIHKEKPPPIQDITSDDGSFHNSQRSFCSFGSLIEQNGGIQIFEWEFGREIGKGAMSRVYITTNVETGHQCAAKVYNKTKLLKPTLGSAEIPFDKVKWEIQIMAEVTHPNILPIDEVIEDDYSDSFILLMPLSTFGTLTNYKEELIAQKKTEDEIQLTMKLCFFQIASALSHIHSNNIVHRDIKPDNILVFSEDDFKLSDFSESTKLDNPDEKVVDTKGSPPFMSPEELSGEIFDPKPADVWAYGTSIYLMMFGLLPFGLNINQGRTIANTVFTVTMLLEKNELELPACDEDLGDLLTILLQKDPTKRPTFEEVMRHAWFDDVRQHEPN</sequence>
<dbReference type="PROSITE" id="PS00107">
    <property type="entry name" value="PROTEIN_KINASE_ATP"/>
    <property type="match status" value="1"/>
</dbReference>
<evidence type="ECO:0000259" key="7">
    <source>
        <dbReference type="PROSITE" id="PS50011"/>
    </source>
</evidence>
<dbReference type="PROSITE" id="PS00108">
    <property type="entry name" value="PROTEIN_KINASE_ST"/>
    <property type="match status" value="1"/>
</dbReference>
<comment type="similarity">
    <text evidence="4">Belongs to the protein kinase superfamily.</text>
</comment>
<dbReference type="InterPro" id="IPR008271">
    <property type="entry name" value="Ser/Thr_kinase_AS"/>
</dbReference>
<dbReference type="InterPro" id="IPR017441">
    <property type="entry name" value="Protein_kinase_ATP_BS"/>
</dbReference>
<evidence type="ECO:0000256" key="1">
    <source>
        <dbReference type="ARBA" id="ARBA00022741"/>
    </source>
</evidence>
<evidence type="ECO:0000313" key="8">
    <source>
        <dbReference type="EMBL" id="OHT00785.1"/>
    </source>
</evidence>
<keyword evidence="4" id="KW-0723">Serine/threonine-protein kinase</keyword>
<dbReference type="SMART" id="SM00220">
    <property type="entry name" value="S_TKc"/>
    <property type="match status" value="1"/>
</dbReference>
<protein>
    <submittedName>
        <fullName evidence="8">CAMK family protein kinase</fullName>
    </submittedName>
</protein>
<dbReference type="Gene3D" id="1.10.510.10">
    <property type="entry name" value="Transferase(Phosphotransferase) domain 1"/>
    <property type="match status" value="1"/>
</dbReference>
<feature type="region of interest" description="Disordered" evidence="5">
    <location>
        <begin position="1"/>
        <end position="28"/>
    </location>
</feature>
<dbReference type="GeneID" id="94828586"/>
<dbReference type="AlphaFoldDB" id="A0A1J4JNT0"/>
<dbReference type="GO" id="GO:0004674">
    <property type="term" value="F:protein serine/threonine kinase activity"/>
    <property type="evidence" value="ECO:0007669"/>
    <property type="project" value="UniProtKB-KW"/>
</dbReference>
<dbReference type="InterPro" id="IPR011009">
    <property type="entry name" value="Kinase-like_dom_sf"/>
</dbReference>
<feature type="transmembrane region" description="Helical" evidence="6">
    <location>
        <begin position="252"/>
        <end position="271"/>
    </location>
</feature>
<name>A0A1J4JNT0_9EUKA</name>
<dbReference type="PROSITE" id="PS50011">
    <property type="entry name" value="PROTEIN_KINASE_DOM"/>
    <property type="match status" value="1"/>
</dbReference>
<keyword evidence="1 3" id="KW-0547">Nucleotide-binding</keyword>
<evidence type="ECO:0000256" key="4">
    <source>
        <dbReference type="RuleBase" id="RU000304"/>
    </source>
</evidence>
<dbReference type="SUPFAM" id="SSF56112">
    <property type="entry name" value="Protein kinase-like (PK-like)"/>
    <property type="match status" value="1"/>
</dbReference>
<dbReference type="VEuPathDB" id="TrichDB:TRFO_07764"/>
<keyword evidence="8" id="KW-0418">Kinase</keyword>
<keyword evidence="8" id="KW-0808">Transferase</keyword>
<keyword evidence="2 3" id="KW-0067">ATP-binding</keyword>
<evidence type="ECO:0000256" key="5">
    <source>
        <dbReference type="SAM" id="MobiDB-lite"/>
    </source>
</evidence>
<dbReference type="Pfam" id="PF00069">
    <property type="entry name" value="Pkinase"/>
    <property type="match status" value="1"/>
</dbReference>
<dbReference type="Proteomes" id="UP000179807">
    <property type="component" value="Unassembled WGS sequence"/>
</dbReference>
<feature type="binding site" evidence="3">
    <location>
        <position position="85"/>
    </location>
    <ligand>
        <name>ATP</name>
        <dbReference type="ChEBI" id="CHEBI:30616"/>
    </ligand>
</feature>
<evidence type="ECO:0000313" key="9">
    <source>
        <dbReference type="Proteomes" id="UP000179807"/>
    </source>
</evidence>
<dbReference type="GO" id="GO:0005737">
    <property type="term" value="C:cytoplasm"/>
    <property type="evidence" value="ECO:0007669"/>
    <property type="project" value="TreeGrafter"/>
</dbReference>
<dbReference type="PANTHER" id="PTHR24346">
    <property type="entry name" value="MAP/MICROTUBULE AFFINITY-REGULATING KINASE"/>
    <property type="match status" value="1"/>
</dbReference>
<keyword evidence="9" id="KW-1185">Reference proteome</keyword>
<evidence type="ECO:0000256" key="2">
    <source>
        <dbReference type="ARBA" id="ARBA00022840"/>
    </source>
</evidence>
<dbReference type="GO" id="GO:0035556">
    <property type="term" value="P:intracellular signal transduction"/>
    <property type="evidence" value="ECO:0007669"/>
    <property type="project" value="TreeGrafter"/>
</dbReference>
<dbReference type="GO" id="GO:0005524">
    <property type="term" value="F:ATP binding"/>
    <property type="evidence" value="ECO:0007669"/>
    <property type="project" value="UniProtKB-UniRule"/>
</dbReference>
<feature type="domain" description="Protein kinase" evidence="7">
    <location>
        <begin position="56"/>
        <end position="331"/>
    </location>
</feature>
<accession>A0A1J4JNT0</accession>
<dbReference type="RefSeq" id="XP_068353921.1">
    <property type="nucleotide sequence ID" value="XM_068493882.1"/>
</dbReference>
<dbReference type="OrthoDB" id="68483at2759"/>
<keyword evidence="6" id="KW-1133">Transmembrane helix</keyword>